<dbReference type="Pfam" id="PF13602">
    <property type="entry name" value="ADH_zinc_N_2"/>
    <property type="match status" value="1"/>
</dbReference>
<dbReference type="SMART" id="SM00829">
    <property type="entry name" value="PKS_ER"/>
    <property type="match status" value="1"/>
</dbReference>
<evidence type="ECO:0000313" key="2">
    <source>
        <dbReference type="EMBL" id="TKA69197.1"/>
    </source>
</evidence>
<dbReference type="OrthoDB" id="201656at2759"/>
<dbReference type="CDD" id="cd08267">
    <property type="entry name" value="MDR1"/>
    <property type="match status" value="1"/>
</dbReference>
<dbReference type="InterPro" id="IPR052733">
    <property type="entry name" value="Chloroplast_QOR"/>
</dbReference>
<sequence length="341" mass="36019">MATNIPSTMRASQWTTTKGGIDKNLKLNPAAPLPKTATSLPPDHTLVRVAYSTPNPIDYKLAEYLPFIFSKPATPCLDFSGTVVATTLAHLKPGELVFGKTEPPAFGALGEYIVVAKAGCVPLPNGVSLKQAACVGVTGLTSYQCLAPHVKAGDKVLINGGSGGTGTFAIQIAKALGCYVTTTCSGPNVDLCKSLGADEVIDYRSNDLVATLKRSGKQYDLIYDTVFATPALYWNCQHYLKPSGQFLTIAGSPSVGSIVELLKVFCWPAWLGGGQRRLAFHTAASKAADYEAIAGMMAEGKVRAVVEREFGLERAGEAFAHLKGGRTKGKIVIEVAGGEYD</sequence>
<dbReference type="InterPro" id="IPR036291">
    <property type="entry name" value="NAD(P)-bd_dom_sf"/>
</dbReference>
<dbReference type="Gene3D" id="3.90.180.10">
    <property type="entry name" value="Medium-chain alcohol dehydrogenases, catalytic domain"/>
    <property type="match status" value="1"/>
</dbReference>
<proteinExistence type="predicted"/>
<comment type="caution">
    <text evidence="2">The sequence shown here is derived from an EMBL/GenBank/DDBJ whole genome shotgun (WGS) entry which is preliminary data.</text>
</comment>
<dbReference type="PROSITE" id="PS01162">
    <property type="entry name" value="QOR_ZETA_CRYSTAL"/>
    <property type="match status" value="1"/>
</dbReference>
<protein>
    <recommendedName>
        <fullName evidence="1">Enoyl reductase (ER) domain-containing protein</fullName>
    </recommendedName>
</protein>
<evidence type="ECO:0000313" key="3">
    <source>
        <dbReference type="Proteomes" id="UP000309340"/>
    </source>
</evidence>
<feature type="domain" description="Enoyl reductase (ER)" evidence="1">
    <location>
        <begin position="20"/>
        <end position="333"/>
    </location>
</feature>
<dbReference type="GO" id="GO:0016491">
    <property type="term" value="F:oxidoreductase activity"/>
    <property type="evidence" value="ECO:0007669"/>
    <property type="project" value="InterPro"/>
</dbReference>
<accession>A0A4U0X0S9</accession>
<evidence type="ECO:0000259" key="1">
    <source>
        <dbReference type="SMART" id="SM00829"/>
    </source>
</evidence>
<dbReference type="SUPFAM" id="SSF50129">
    <property type="entry name" value="GroES-like"/>
    <property type="match status" value="1"/>
</dbReference>
<dbReference type="STRING" id="329884.A0A4U0X0S9"/>
<reference evidence="2 3" key="1">
    <citation type="submission" date="2017-03" db="EMBL/GenBank/DDBJ databases">
        <title>Genomes of endolithic fungi from Antarctica.</title>
        <authorList>
            <person name="Coleine C."/>
            <person name="Masonjones S."/>
            <person name="Stajich J.E."/>
        </authorList>
    </citation>
    <scope>NUCLEOTIDE SEQUENCE [LARGE SCALE GENOMIC DNA]</scope>
    <source>
        <strain evidence="2 3">CCFEE 5184</strain>
    </source>
</reference>
<dbReference type="InterPro" id="IPR020843">
    <property type="entry name" value="ER"/>
</dbReference>
<dbReference type="PANTHER" id="PTHR44013:SF1">
    <property type="entry name" value="ZINC-TYPE ALCOHOL DEHYDROGENASE-LIKE PROTEIN C16A3.02C"/>
    <property type="match status" value="1"/>
</dbReference>
<name>A0A4U0X0S9_9PEZI</name>
<dbReference type="InterPro" id="IPR013154">
    <property type="entry name" value="ADH-like_N"/>
</dbReference>
<organism evidence="2 3">
    <name type="scientific">Friedmanniomyces simplex</name>
    <dbReference type="NCBI Taxonomy" id="329884"/>
    <lineage>
        <taxon>Eukaryota</taxon>
        <taxon>Fungi</taxon>
        <taxon>Dikarya</taxon>
        <taxon>Ascomycota</taxon>
        <taxon>Pezizomycotina</taxon>
        <taxon>Dothideomycetes</taxon>
        <taxon>Dothideomycetidae</taxon>
        <taxon>Mycosphaerellales</taxon>
        <taxon>Teratosphaeriaceae</taxon>
        <taxon>Friedmanniomyces</taxon>
    </lineage>
</organism>
<keyword evidence="3" id="KW-1185">Reference proteome</keyword>
<dbReference type="PANTHER" id="PTHR44013">
    <property type="entry name" value="ZINC-TYPE ALCOHOL DEHYDROGENASE-LIKE PROTEIN C16A3.02C"/>
    <property type="match status" value="1"/>
</dbReference>
<dbReference type="SUPFAM" id="SSF51735">
    <property type="entry name" value="NAD(P)-binding Rossmann-fold domains"/>
    <property type="match status" value="1"/>
</dbReference>
<dbReference type="Gene3D" id="3.40.50.720">
    <property type="entry name" value="NAD(P)-binding Rossmann-like Domain"/>
    <property type="match status" value="1"/>
</dbReference>
<dbReference type="GO" id="GO:0008270">
    <property type="term" value="F:zinc ion binding"/>
    <property type="evidence" value="ECO:0007669"/>
    <property type="project" value="InterPro"/>
</dbReference>
<dbReference type="EMBL" id="NAJQ01000461">
    <property type="protein sequence ID" value="TKA69197.1"/>
    <property type="molecule type" value="Genomic_DNA"/>
</dbReference>
<dbReference type="AlphaFoldDB" id="A0A4U0X0S9"/>
<dbReference type="InterPro" id="IPR002364">
    <property type="entry name" value="Quin_OxRdtase/zeta-crystal_CS"/>
</dbReference>
<dbReference type="Pfam" id="PF08240">
    <property type="entry name" value="ADH_N"/>
    <property type="match status" value="1"/>
</dbReference>
<gene>
    <name evidence="2" type="ORF">B0A55_07078</name>
</gene>
<dbReference type="InterPro" id="IPR011032">
    <property type="entry name" value="GroES-like_sf"/>
</dbReference>
<dbReference type="Proteomes" id="UP000309340">
    <property type="component" value="Unassembled WGS sequence"/>
</dbReference>